<dbReference type="Pfam" id="PF12978">
    <property type="entry name" value="DUF3862"/>
    <property type="match status" value="1"/>
</dbReference>
<dbReference type="Proteomes" id="UP000238378">
    <property type="component" value="Unassembled WGS sequence"/>
</dbReference>
<dbReference type="InterPro" id="IPR037873">
    <property type="entry name" value="BamE-like"/>
</dbReference>
<gene>
    <name evidence="3" type="ORF">C6Y08_19485</name>
</gene>
<dbReference type="Gene3D" id="3.30.1450.10">
    <property type="match status" value="2"/>
</dbReference>
<accession>A0ABX5CU85</accession>
<name>A0ABX5CU85_LACPE</name>
<keyword evidence="1" id="KW-0732">Signal</keyword>
<proteinExistence type="predicted"/>
<organism evidence="3 4">
    <name type="scientific">Lactiplantibacillus pentosus</name>
    <name type="common">Lactobacillus pentosus</name>
    <dbReference type="NCBI Taxonomy" id="1589"/>
    <lineage>
        <taxon>Bacteria</taxon>
        <taxon>Bacillati</taxon>
        <taxon>Bacillota</taxon>
        <taxon>Bacilli</taxon>
        <taxon>Lactobacillales</taxon>
        <taxon>Lactobacillaceae</taxon>
        <taxon>Lactiplantibacillus</taxon>
    </lineage>
</organism>
<evidence type="ECO:0008006" key="5">
    <source>
        <dbReference type="Google" id="ProtNLM"/>
    </source>
</evidence>
<evidence type="ECO:0000313" key="3">
    <source>
        <dbReference type="EMBL" id="PRO84630.1"/>
    </source>
</evidence>
<keyword evidence="4" id="KW-1185">Reference proteome</keyword>
<evidence type="ECO:0000256" key="2">
    <source>
        <dbReference type="SAM" id="MobiDB-lite"/>
    </source>
</evidence>
<reference evidence="3 4" key="1">
    <citation type="submission" date="2018-03" db="EMBL/GenBank/DDBJ databases">
        <title>Draft Genome Sequences of six Lactobacillus pentosus Strains Isolated from Brines of Traditionally Fermented Spanish-Style Green Table Olives.</title>
        <authorList>
            <person name="Calero-Delgado B."/>
            <person name="Martin-Platero A.M."/>
            <person name="Perez-Pulido A.J."/>
            <person name="Benitez-Cabello A."/>
            <person name="Casimiro-Soriguer C.S."/>
            <person name="Martinez-Bueno M."/>
            <person name="Arroyo-Lopez F.N."/>
            <person name="Rodriguez-Gomez F."/>
            <person name="Bautista-Gallego J."/>
            <person name="Garrido-Fernandez A."/>
            <person name="Jimenez-Diaz R."/>
        </authorList>
    </citation>
    <scope>NUCLEOTIDE SEQUENCE [LARGE SCALE GENOMIC DNA]</scope>
    <source>
        <strain evidence="3 4">IG2</strain>
    </source>
</reference>
<dbReference type="EMBL" id="PVOB01000459">
    <property type="protein sequence ID" value="PRO84630.1"/>
    <property type="molecule type" value="Genomic_DNA"/>
</dbReference>
<feature type="region of interest" description="Disordered" evidence="2">
    <location>
        <begin position="86"/>
        <end position="116"/>
    </location>
</feature>
<evidence type="ECO:0000256" key="1">
    <source>
        <dbReference type="ARBA" id="ARBA00022729"/>
    </source>
</evidence>
<comment type="caution">
    <text evidence="3">The sequence shown here is derived from an EMBL/GenBank/DDBJ whole genome shotgun (WGS) entry which is preliminary data.</text>
</comment>
<protein>
    <recommendedName>
        <fullName evidence="5">DUF3862 domain-containing protein</fullName>
    </recommendedName>
</protein>
<evidence type="ECO:0000313" key="4">
    <source>
        <dbReference type="Proteomes" id="UP000238378"/>
    </source>
</evidence>
<sequence>MTQSLSDQFCANKYFEHHSHASSQTGIRCMSTLSSACPFLLEITRISAIDQQSQVIKRCNYFGGITMKKITTLTAVLLAGLTLTACGSTSSSSSSSSKASTSSKTSTNKRSSSSAKTTTGISLANYKQIQVALPNNGTATTETKVKEMFGKPDQSTKTSISGLDKEATQYTWTNVDQSLSGATVTASFYGGKAVAKGYSNASLTPNDKLTTATLNGIKEGDTLSSVEAKLGTPNAESISGSGVLSAQIINYTSIKGKSGASVSFTFTHNRLVTTTKTSFN</sequence>
<dbReference type="InterPro" id="IPR024418">
    <property type="entry name" value="DUF3862"/>
</dbReference>